<protein>
    <submittedName>
        <fullName evidence="2">Uncharacterized protein</fullName>
    </submittedName>
</protein>
<keyword evidence="1" id="KW-0175">Coiled coil</keyword>
<evidence type="ECO:0000256" key="1">
    <source>
        <dbReference type="SAM" id="Coils"/>
    </source>
</evidence>
<evidence type="ECO:0000313" key="2">
    <source>
        <dbReference type="EMBL" id="CAH1424189.1"/>
    </source>
</evidence>
<proteinExistence type="predicted"/>
<dbReference type="Proteomes" id="UP001157418">
    <property type="component" value="Unassembled WGS sequence"/>
</dbReference>
<reference evidence="2 3" key="1">
    <citation type="submission" date="2022-01" db="EMBL/GenBank/DDBJ databases">
        <authorList>
            <person name="Xiong W."/>
            <person name="Schranz E."/>
        </authorList>
    </citation>
    <scope>NUCLEOTIDE SEQUENCE [LARGE SCALE GENOMIC DNA]</scope>
</reference>
<accession>A0AAU9MJ58</accession>
<evidence type="ECO:0000313" key="3">
    <source>
        <dbReference type="Proteomes" id="UP001157418"/>
    </source>
</evidence>
<comment type="caution">
    <text evidence="2">The sequence shown here is derived from an EMBL/GenBank/DDBJ whole genome shotgun (WGS) entry which is preliminary data.</text>
</comment>
<name>A0AAU9MJ58_9ASTR</name>
<organism evidence="2 3">
    <name type="scientific">Lactuca virosa</name>
    <dbReference type="NCBI Taxonomy" id="75947"/>
    <lineage>
        <taxon>Eukaryota</taxon>
        <taxon>Viridiplantae</taxon>
        <taxon>Streptophyta</taxon>
        <taxon>Embryophyta</taxon>
        <taxon>Tracheophyta</taxon>
        <taxon>Spermatophyta</taxon>
        <taxon>Magnoliopsida</taxon>
        <taxon>eudicotyledons</taxon>
        <taxon>Gunneridae</taxon>
        <taxon>Pentapetalae</taxon>
        <taxon>asterids</taxon>
        <taxon>campanulids</taxon>
        <taxon>Asterales</taxon>
        <taxon>Asteraceae</taxon>
        <taxon>Cichorioideae</taxon>
        <taxon>Cichorieae</taxon>
        <taxon>Lactucinae</taxon>
        <taxon>Lactuca</taxon>
    </lineage>
</organism>
<dbReference type="AlphaFoldDB" id="A0AAU9MJ58"/>
<feature type="coiled-coil region" evidence="1">
    <location>
        <begin position="67"/>
        <end position="115"/>
    </location>
</feature>
<sequence length="129" mass="15174">MLPASKSLNRFSSISSFLATVAEWVIDQVVCSSSSLTSTKYMDFGYPEEPWPTFHYVPKFSDEDLGMHSYKSKLNELHRENMELFKENINLSKNNMDLEKENLVLQKELMKLKVNDKQEPDIFLWRLMM</sequence>
<keyword evidence="3" id="KW-1185">Reference proteome</keyword>
<gene>
    <name evidence="2" type="ORF">LVIROSA_LOCUS11419</name>
</gene>
<dbReference type="EMBL" id="CAKMRJ010001419">
    <property type="protein sequence ID" value="CAH1424189.1"/>
    <property type="molecule type" value="Genomic_DNA"/>
</dbReference>